<proteinExistence type="inferred from homology"/>
<evidence type="ECO:0000259" key="3">
    <source>
        <dbReference type="Pfam" id="PF10073"/>
    </source>
</evidence>
<dbReference type="Pfam" id="PF10073">
    <property type="entry name" value="GapR_DNA-bd"/>
    <property type="match status" value="1"/>
</dbReference>
<evidence type="ECO:0000256" key="2">
    <source>
        <dbReference type="SAM" id="MobiDB-lite"/>
    </source>
</evidence>
<evidence type="ECO:0000313" key="5">
    <source>
        <dbReference type="Proteomes" id="UP000248975"/>
    </source>
</evidence>
<dbReference type="NCBIfam" id="NF010247">
    <property type="entry name" value="PRK13694.1"/>
    <property type="match status" value="1"/>
</dbReference>
<dbReference type="EMBL" id="QFQS01000009">
    <property type="protein sequence ID" value="PZQ95171.1"/>
    <property type="molecule type" value="Genomic_DNA"/>
</dbReference>
<dbReference type="InterPro" id="IPR018753">
    <property type="entry name" value="GapR-like"/>
</dbReference>
<evidence type="ECO:0000313" key="4">
    <source>
        <dbReference type="EMBL" id="PZQ95171.1"/>
    </source>
</evidence>
<name>A0A2W5RX82_CERSP</name>
<sequence length="118" mass="13265">MPKRASNPTEDEEDYVGTAHTSDGKARPNRGGSDAHGVARDQLRAFVERIERLEEEKKTIADDIKDVYGEAKGMGYDTKILRKVIARRKRDAQEVMEEELVLDTYLAALGMIEGPEED</sequence>
<dbReference type="AlphaFoldDB" id="A0A2W5RX82"/>
<protein>
    <recommendedName>
        <fullName evidence="1">UPF0335 protein DI533_20180</fullName>
    </recommendedName>
</protein>
<organism evidence="4 5">
    <name type="scientific">Cereibacter sphaeroides</name>
    <name type="common">Rhodobacter sphaeroides</name>
    <dbReference type="NCBI Taxonomy" id="1063"/>
    <lineage>
        <taxon>Bacteria</taxon>
        <taxon>Pseudomonadati</taxon>
        <taxon>Pseudomonadota</taxon>
        <taxon>Alphaproteobacteria</taxon>
        <taxon>Rhodobacterales</taxon>
        <taxon>Paracoccaceae</taxon>
        <taxon>Cereibacter</taxon>
    </lineage>
</organism>
<feature type="domain" description="GapR-like DNA-binding" evidence="3">
    <location>
        <begin position="39"/>
        <end position="110"/>
    </location>
</feature>
<feature type="region of interest" description="Disordered" evidence="2">
    <location>
        <begin position="1"/>
        <end position="39"/>
    </location>
</feature>
<dbReference type="Proteomes" id="UP000248975">
    <property type="component" value="Unassembled WGS sequence"/>
</dbReference>
<dbReference type="HAMAP" id="MF_00797">
    <property type="entry name" value="UPF0335"/>
    <property type="match status" value="1"/>
</dbReference>
<evidence type="ECO:0000256" key="1">
    <source>
        <dbReference type="HAMAP-Rule" id="MF_00797"/>
    </source>
</evidence>
<comment type="similarity">
    <text evidence="1">Belongs to the UPF0335 family.</text>
</comment>
<dbReference type="GO" id="GO:0003677">
    <property type="term" value="F:DNA binding"/>
    <property type="evidence" value="ECO:0007669"/>
    <property type="project" value="InterPro"/>
</dbReference>
<accession>A0A2W5RX82</accession>
<gene>
    <name evidence="4" type="ORF">DI533_20180</name>
</gene>
<dbReference type="InterPro" id="IPR046367">
    <property type="entry name" value="GapR-like_DNA-bd"/>
</dbReference>
<comment type="caution">
    <text evidence="4">The sequence shown here is derived from an EMBL/GenBank/DDBJ whole genome shotgun (WGS) entry which is preliminary data.</text>
</comment>
<reference evidence="4 5" key="1">
    <citation type="submission" date="2017-08" db="EMBL/GenBank/DDBJ databases">
        <title>Infants hospitalized years apart are colonized by the same room-sourced microbial strains.</title>
        <authorList>
            <person name="Brooks B."/>
            <person name="Olm M.R."/>
            <person name="Firek B.A."/>
            <person name="Baker R."/>
            <person name="Thomas B.C."/>
            <person name="Morowitz M.J."/>
            <person name="Banfield J.F."/>
        </authorList>
    </citation>
    <scope>NUCLEOTIDE SEQUENCE [LARGE SCALE GENOMIC DNA]</scope>
    <source>
        <strain evidence="4">S2_003_000_R2_11</strain>
    </source>
</reference>